<dbReference type="NCBIfam" id="TIGR00756">
    <property type="entry name" value="PPR"/>
    <property type="match status" value="1"/>
</dbReference>
<feature type="repeat" description="PPR" evidence="3">
    <location>
        <begin position="359"/>
        <end position="393"/>
    </location>
</feature>
<name>A0A2P5YKS5_GOSBA</name>
<dbReference type="PANTHER" id="PTHR47874:SF1">
    <property type="entry name" value="OS05G0407900 PROTEIN"/>
    <property type="match status" value="1"/>
</dbReference>
<evidence type="ECO:0000256" key="3">
    <source>
        <dbReference type="PROSITE-ProRule" id="PRU00708"/>
    </source>
</evidence>
<reference evidence="5 6" key="1">
    <citation type="submission" date="2015-01" db="EMBL/GenBank/DDBJ databases">
        <title>Genome of allotetraploid Gossypium barbadense reveals genomic plasticity and fiber elongation in cotton evolution.</title>
        <authorList>
            <person name="Chen X."/>
            <person name="Liu X."/>
            <person name="Zhao B."/>
            <person name="Zheng H."/>
            <person name="Hu Y."/>
            <person name="Lu G."/>
            <person name="Yang C."/>
            <person name="Chen J."/>
            <person name="Shan C."/>
            <person name="Zhang L."/>
            <person name="Zhou Y."/>
            <person name="Wang L."/>
            <person name="Guo W."/>
            <person name="Bai Y."/>
            <person name="Ruan J."/>
            <person name="Shangguan X."/>
            <person name="Mao Y."/>
            <person name="Jiang J."/>
            <person name="Zhu Y."/>
            <person name="Lei J."/>
            <person name="Kang H."/>
            <person name="Chen S."/>
            <person name="He X."/>
            <person name="Wang R."/>
            <person name="Wang Y."/>
            <person name="Chen J."/>
            <person name="Wang L."/>
            <person name="Yu S."/>
            <person name="Wang B."/>
            <person name="Wei J."/>
            <person name="Song S."/>
            <person name="Lu X."/>
            <person name="Gao Z."/>
            <person name="Gu W."/>
            <person name="Deng X."/>
            <person name="Ma D."/>
            <person name="Wang S."/>
            <person name="Liang W."/>
            <person name="Fang L."/>
            <person name="Cai C."/>
            <person name="Zhu X."/>
            <person name="Zhou B."/>
            <person name="Zhang Y."/>
            <person name="Chen Z."/>
            <person name="Xu S."/>
            <person name="Zhu R."/>
            <person name="Wang S."/>
            <person name="Zhang T."/>
            <person name="Zhao G."/>
        </authorList>
    </citation>
    <scope>NUCLEOTIDE SEQUENCE [LARGE SCALE GENOMIC DNA]</scope>
    <source>
        <strain evidence="6">cv. Xinhai21</strain>
        <tissue evidence="5">Leaf</tissue>
    </source>
</reference>
<dbReference type="Pfam" id="PF13041">
    <property type="entry name" value="PPR_2"/>
    <property type="match status" value="2"/>
</dbReference>
<dbReference type="InterPro" id="IPR002885">
    <property type="entry name" value="PPR_rpt"/>
</dbReference>
<dbReference type="Gene3D" id="1.25.40.10">
    <property type="entry name" value="Tetratricopeptide repeat domain"/>
    <property type="match status" value="3"/>
</dbReference>
<evidence type="ECO:0008006" key="7">
    <source>
        <dbReference type="Google" id="ProtNLM"/>
    </source>
</evidence>
<feature type="repeat" description="PPR" evidence="3">
    <location>
        <begin position="324"/>
        <end position="358"/>
    </location>
</feature>
<evidence type="ECO:0000256" key="1">
    <source>
        <dbReference type="ARBA" id="ARBA00007626"/>
    </source>
</evidence>
<dbReference type="InterPro" id="IPR011990">
    <property type="entry name" value="TPR-like_helical_dom_sf"/>
</dbReference>
<evidence type="ECO:0000256" key="2">
    <source>
        <dbReference type="ARBA" id="ARBA00022737"/>
    </source>
</evidence>
<accession>A0A2P5YKS5</accession>
<dbReference type="GO" id="GO:0003729">
    <property type="term" value="F:mRNA binding"/>
    <property type="evidence" value="ECO:0007669"/>
    <property type="project" value="InterPro"/>
</dbReference>
<protein>
    <recommendedName>
        <fullName evidence="7">Pentacotripeptide-repeat region of PRORP domain-containing protein</fullName>
    </recommendedName>
</protein>
<feature type="coiled-coil region" evidence="4">
    <location>
        <begin position="545"/>
        <end position="572"/>
    </location>
</feature>
<dbReference type="PANTHER" id="PTHR47874">
    <property type="entry name" value="EXPRESSED PROTEIN"/>
    <property type="match status" value="1"/>
</dbReference>
<evidence type="ECO:0000256" key="4">
    <source>
        <dbReference type="SAM" id="Coils"/>
    </source>
</evidence>
<dbReference type="InterPro" id="IPR044179">
    <property type="entry name" value="PPR5-like"/>
</dbReference>
<dbReference type="AlphaFoldDB" id="A0A2P5YKS5"/>
<sequence length="611" mass="70033">MVTLEGGLVRVQLNYGLKYRYTVRVAAGFVSEASSPDPVRLIQAIATLRVNESSSSLKPSLSPNFFFFAEIPHVSLGFPMKRVLKISDAAAAQSEKLLLNLHRHPSKPKSLISLSCATPRSSLYRFYGDTVAPATHAPLPNKVPVNVISLFIEKLSLADSQRRPNQELMQKVFQLRMELVNGVYSSGEVVQILEGRGDWLLGCYEYQGGVPARTKETDDRAFSELLKNLGSWPNLALEVFNWRRRKIEQGYPMTSEEYASGITIAGRIENVDLAVELFSEADSKQLKTTSTYNALMSAYMFNGLIDKCQLVFRNLKKEPYCSPSIVTYNVLISVFGRLMLIDHMEAAFQEIQHLNLSPNVSTYNNLIAAYVTAWMWDRMERTFHLMKAGPVKPDIDTHLLMLRGYAHSGKLDQMEETYQMLKHQVDVKTPLIRAMICAYCKSSVKDRTKKVEELLRLIPEDEYRPWLHVLLIRLYAQENNLENMEKFIDEAFELKASVFTVPVMRCIISTYFRYNSVDKLASFIKRAECAGWRICRSLYHCKMVMYGLQMRLEEMENVLNEMNNVRINHTKKTFLILYKAYLMCGKRHKVETVVGLMCKRGYQIPLETFLS</sequence>
<organism evidence="5 6">
    <name type="scientific">Gossypium barbadense</name>
    <name type="common">Sea Island cotton</name>
    <name type="synonym">Hibiscus barbadensis</name>
    <dbReference type="NCBI Taxonomy" id="3634"/>
    <lineage>
        <taxon>Eukaryota</taxon>
        <taxon>Viridiplantae</taxon>
        <taxon>Streptophyta</taxon>
        <taxon>Embryophyta</taxon>
        <taxon>Tracheophyta</taxon>
        <taxon>Spermatophyta</taxon>
        <taxon>Magnoliopsida</taxon>
        <taxon>eudicotyledons</taxon>
        <taxon>Gunneridae</taxon>
        <taxon>Pentapetalae</taxon>
        <taxon>rosids</taxon>
        <taxon>malvids</taxon>
        <taxon>Malvales</taxon>
        <taxon>Malvaceae</taxon>
        <taxon>Malvoideae</taxon>
        <taxon>Gossypium</taxon>
    </lineage>
</organism>
<comment type="similarity">
    <text evidence="1">Belongs to the PPR family. P subfamily.</text>
</comment>
<keyword evidence="2" id="KW-0677">Repeat</keyword>
<proteinExistence type="inferred from homology"/>
<gene>
    <name evidence="5" type="ORF">GOBAR_AA04424</name>
</gene>
<keyword evidence="4" id="KW-0175">Coiled coil</keyword>
<dbReference type="PROSITE" id="PS51375">
    <property type="entry name" value="PPR"/>
    <property type="match status" value="2"/>
</dbReference>
<evidence type="ECO:0000313" key="5">
    <source>
        <dbReference type="EMBL" id="PPS16138.1"/>
    </source>
</evidence>
<dbReference type="Proteomes" id="UP000239757">
    <property type="component" value="Unassembled WGS sequence"/>
</dbReference>
<dbReference type="EMBL" id="KZ663062">
    <property type="protein sequence ID" value="PPS16138.1"/>
    <property type="molecule type" value="Genomic_DNA"/>
</dbReference>
<evidence type="ECO:0000313" key="6">
    <source>
        <dbReference type="Proteomes" id="UP000239757"/>
    </source>
</evidence>
<dbReference type="OrthoDB" id="185373at2759"/>